<sequence>MALTLIIANKNYSSWSFRPWLAMRYFQIPFEEIVIPLGRENTRADILRYAPSGKCPSLIDEGLVVWDSLAIIEYLAEAFPDHPIWPRERGARARARSLAAEMHSGFLALRQQTPMNMRRPVRKIDLNPEAAADVARLEQAFAAARQEFGAGGRFLFGAFCAADAMFAPVVNRLHVYDVAVTGPTRAYMDALMDLPAWKDWSEQASAEPWMIEKYEIA</sequence>
<protein>
    <submittedName>
        <fullName evidence="2">Glutathione S-transferase</fullName>
    </submittedName>
</protein>
<gene>
    <name evidence="2" type="ORF">SAMN05444581_10227</name>
</gene>
<dbReference type="GO" id="GO:0006559">
    <property type="term" value="P:L-phenylalanine catabolic process"/>
    <property type="evidence" value="ECO:0007669"/>
    <property type="project" value="TreeGrafter"/>
</dbReference>
<proteinExistence type="predicted"/>
<organism evidence="2 3">
    <name type="scientific">Methylocapsa palsarum</name>
    <dbReference type="NCBI Taxonomy" id="1612308"/>
    <lineage>
        <taxon>Bacteria</taxon>
        <taxon>Pseudomonadati</taxon>
        <taxon>Pseudomonadota</taxon>
        <taxon>Alphaproteobacteria</taxon>
        <taxon>Hyphomicrobiales</taxon>
        <taxon>Beijerinckiaceae</taxon>
        <taxon>Methylocapsa</taxon>
    </lineage>
</organism>
<dbReference type="AlphaFoldDB" id="A0A1I3WPD3"/>
<keyword evidence="3" id="KW-1185">Reference proteome</keyword>
<dbReference type="GO" id="GO:0004364">
    <property type="term" value="F:glutathione transferase activity"/>
    <property type="evidence" value="ECO:0007669"/>
    <property type="project" value="TreeGrafter"/>
</dbReference>
<dbReference type="Proteomes" id="UP000198755">
    <property type="component" value="Unassembled WGS sequence"/>
</dbReference>
<dbReference type="CDD" id="cd03194">
    <property type="entry name" value="GST_C_3"/>
    <property type="match status" value="1"/>
</dbReference>
<dbReference type="Gene3D" id="3.40.30.10">
    <property type="entry name" value="Glutaredoxin"/>
    <property type="match status" value="1"/>
</dbReference>
<dbReference type="Gene3D" id="1.20.1050.10">
    <property type="match status" value="1"/>
</dbReference>
<dbReference type="GO" id="GO:0016034">
    <property type="term" value="F:maleylacetoacetate isomerase activity"/>
    <property type="evidence" value="ECO:0007669"/>
    <property type="project" value="TreeGrafter"/>
</dbReference>
<keyword evidence="2" id="KW-0808">Transferase</keyword>
<dbReference type="Pfam" id="PF13409">
    <property type="entry name" value="GST_N_2"/>
    <property type="match status" value="1"/>
</dbReference>
<evidence type="ECO:0000259" key="1">
    <source>
        <dbReference type="PROSITE" id="PS50404"/>
    </source>
</evidence>
<dbReference type="Pfam" id="PF13410">
    <property type="entry name" value="GST_C_2"/>
    <property type="match status" value="1"/>
</dbReference>
<dbReference type="PANTHER" id="PTHR42673">
    <property type="entry name" value="MALEYLACETOACETATE ISOMERASE"/>
    <property type="match status" value="1"/>
</dbReference>
<dbReference type="SFLD" id="SFLDS00019">
    <property type="entry name" value="Glutathione_Transferase_(cytos"/>
    <property type="match status" value="1"/>
</dbReference>
<dbReference type="InterPro" id="IPR036282">
    <property type="entry name" value="Glutathione-S-Trfase_C_sf"/>
</dbReference>
<evidence type="ECO:0000313" key="3">
    <source>
        <dbReference type="Proteomes" id="UP000198755"/>
    </source>
</evidence>
<dbReference type="SUPFAM" id="SSF52833">
    <property type="entry name" value="Thioredoxin-like"/>
    <property type="match status" value="1"/>
</dbReference>
<dbReference type="STRING" id="1612308.SAMN05444581_10227"/>
<name>A0A1I3WPD3_9HYPH</name>
<dbReference type="PANTHER" id="PTHR42673:SF4">
    <property type="entry name" value="MALEYLACETOACETATE ISOMERASE"/>
    <property type="match status" value="1"/>
</dbReference>
<dbReference type="RefSeq" id="WP_091678694.1">
    <property type="nucleotide sequence ID" value="NZ_FOSN01000002.1"/>
</dbReference>
<reference evidence="2 3" key="1">
    <citation type="submission" date="2016-10" db="EMBL/GenBank/DDBJ databases">
        <authorList>
            <person name="de Groot N.N."/>
        </authorList>
    </citation>
    <scope>NUCLEOTIDE SEQUENCE [LARGE SCALE GENOMIC DNA]</scope>
    <source>
        <strain evidence="2 3">NE2</strain>
    </source>
</reference>
<dbReference type="InterPro" id="IPR004045">
    <property type="entry name" value="Glutathione_S-Trfase_N"/>
</dbReference>
<dbReference type="InterPro" id="IPR036249">
    <property type="entry name" value="Thioredoxin-like_sf"/>
</dbReference>
<dbReference type="CDD" id="cd03043">
    <property type="entry name" value="GST_N_1"/>
    <property type="match status" value="1"/>
</dbReference>
<dbReference type="PROSITE" id="PS50404">
    <property type="entry name" value="GST_NTER"/>
    <property type="match status" value="1"/>
</dbReference>
<accession>A0A1I3WPD3</accession>
<dbReference type="GO" id="GO:0006749">
    <property type="term" value="P:glutathione metabolic process"/>
    <property type="evidence" value="ECO:0007669"/>
    <property type="project" value="TreeGrafter"/>
</dbReference>
<dbReference type="SUPFAM" id="SSF47616">
    <property type="entry name" value="GST C-terminal domain-like"/>
    <property type="match status" value="1"/>
</dbReference>
<dbReference type="InterPro" id="IPR040079">
    <property type="entry name" value="Glutathione_S-Trfase"/>
</dbReference>
<dbReference type="EMBL" id="FOSN01000002">
    <property type="protein sequence ID" value="SFK09230.1"/>
    <property type="molecule type" value="Genomic_DNA"/>
</dbReference>
<feature type="domain" description="GST N-terminal" evidence="1">
    <location>
        <begin position="3"/>
        <end position="83"/>
    </location>
</feature>
<dbReference type="OrthoDB" id="9799538at2"/>
<evidence type="ECO:0000313" key="2">
    <source>
        <dbReference type="EMBL" id="SFK09230.1"/>
    </source>
</evidence>